<dbReference type="Proteomes" id="UP000092018">
    <property type="component" value="Chromosome 1"/>
</dbReference>
<keyword evidence="2" id="KW-0238">DNA-binding</keyword>
<proteinExistence type="predicted"/>
<dbReference type="SMART" id="SM00354">
    <property type="entry name" value="HTH_LACI"/>
    <property type="match status" value="1"/>
</dbReference>
<dbReference type="InterPro" id="IPR028082">
    <property type="entry name" value="Peripla_BP_I"/>
</dbReference>
<organism evidence="5 6">
    <name type="scientific">Vibrio breoganii</name>
    <dbReference type="NCBI Taxonomy" id="553239"/>
    <lineage>
        <taxon>Bacteria</taxon>
        <taxon>Pseudomonadati</taxon>
        <taxon>Pseudomonadota</taxon>
        <taxon>Gammaproteobacteria</taxon>
        <taxon>Vibrionales</taxon>
        <taxon>Vibrionaceae</taxon>
        <taxon>Vibrio</taxon>
    </lineage>
</organism>
<evidence type="ECO:0000256" key="3">
    <source>
        <dbReference type="ARBA" id="ARBA00023163"/>
    </source>
</evidence>
<dbReference type="InterPro" id="IPR000843">
    <property type="entry name" value="HTH_LacI"/>
</dbReference>
<dbReference type="InterPro" id="IPR010982">
    <property type="entry name" value="Lambda_DNA-bd_dom_sf"/>
</dbReference>
<dbReference type="PANTHER" id="PTHR30146">
    <property type="entry name" value="LACI-RELATED TRANSCRIPTIONAL REPRESSOR"/>
    <property type="match status" value="1"/>
</dbReference>
<sequence>MIIFIVLTQSGNKVEEITVSVTFKDVAKLAGVSTQTVSRVTNGSENVAEKTRNKVNKAIKQLGYVPNKGAQMLSRARSTSIGLITLDMALHGAALIANGVRMKAHELHFGTAFSVVSDPTLSNIQQSIRELIAQQVECVILNVPLTSEDATHLVEQFQSLHLIFIDVPDGTGVHFVHGEHADGAAQSVHHLLEGNREQFVLITGPSKSSASKIRLESWLSTLSDVNKSAVFQYQGDWQAQSGYLAVREAIAKQKSFDAILVASDQMALGALRALNEMNIEVPQQVAVVGFDGIADSAYFNPPLTTVKQDFTEIGQQAVILAIELKNHDPLIEPPQKQVRIPVELIKRESSKPKIEAHYQKQQIQDLLRQVEALLPDQ</sequence>
<dbReference type="Gene3D" id="3.40.50.2300">
    <property type="match status" value="2"/>
</dbReference>
<dbReference type="CDD" id="cd01392">
    <property type="entry name" value="HTH_LacI"/>
    <property type="match status" value="1"/>
</dbReference>
<dbReference type="EMBL" id="CP016177">
    <property type="protein sequence ID" value="ANO32338.1"/>
    <property type="molecule type" value="Genomic_DNA"/>
</dbReference>
<dbReference type="AlphaFoldDB" id="A0AAN0XTH0"/>
<evidence type="ECO:0000313" key="6">
    <source>
        <dbReference type="Proteomes" id="UP000092018"/>
    </source>
</evidence>
<evidence type="ECO:0000256" key="1">
    <source>
        <dbReference type="ARBA" id="ARBA00023015"/>
    </source>
</evidence>
<dbReference type="Pfam" id="PF00356">
    <property type="entry name" value="LacI"/>
    <property type="match status" value="1"/>
</dbReference>
<dbReference type="KEGG" id="vbr:A6E01_03600"/>
<evidence type="ECO:0000256" key="2">
    <source>
        <dbReference type="ARBA" id="ARBA00023125"/>
    </source>
</evidence>
<evidence type="ECO:0000259" key="4">
    <source>
        <dbReference type="PROSITE" id="PS50932"/>
    </source>
</evidence>
<dbReference type="PROSITE" id="PS50932">
    <property type="entry name" value="HTH_LACI_2"/>
    <property type="match status" value="1"/>
</dbReference>
<keyword evidence="1" id="KW-0805">Transcription regulation</keyword>
<dbReference type="PRINTS" id="PR00036">
    <property type="entry name" value="HTHLACI"/>
</dbReference>
<dbReference type="GO" id="GO:0000976">
    <property type="term" value="F:transcription cis-regulatory region binding"/>
    <property type="evidence" value="ECO:0007669"/>
    <property type="project" value="TreeGrafter"/>
</dbReference>
<accession>A0AAN0XTH0</accession>
<evidence type="ECO:0000313" key="5">
    <source>
        <dbReference type="EMBL" id="ANO32338.1"/>
    </source>
</evidence>
<dbReference type="SUPFAM" id="SSF53822">
    <property type="entry name" value="Periplasmic binding protein-like I"/>
    <property type="match status" value="1"/>
</dbReference>
<gene>
    <name evidence="5" type="ORF">A6E01_03600</name>
</gene>
<feature type="domain" description="HTH lacI-type" evidence="4">
    <location>
        <begin position="21"/>
        <end position="75"/>
    </location>
</feature>
<dbReference type="Pfam" id="PF13377">
    <property type="entry name" value="Peripla_BP_3"/>
    <property type="match status" value="1"/>
</dbReference>
<keyword evidence="3" id="KW-0804">Transcription</keyword>
<dbReference type="InterPro" id="IPR046335">
    <property type="entry name" value="LacI/GalR-like_sensor"/>
</dbReference>
<dbReference type="CDD" id="cd01574">
    <property type="entry name" value="PBP1_LacI"/>
    <property type="match status" value="1"/>
</dbReference>
<dbReference type="PANTHER" id="PTHR30146:SF153">
    <property type="entry name" value="LACTOSE OPERON REPRESSOR"/>
    <property type="match status" value="1"/>
</dbReference>
<dbReference type="GO" id="GO:0003700">
    <property type="term" value="F:DNA-binding transcription factor activity"/>
    <property type="evidence" value="ECO:0007669"/>
    <property type="project" value="TreeGrafter"/>
</dbReference>
<dbReference type="SUPFAM" id="SSF47413">
    <property type="entry name" value="lambda repressor-like DNA-binding domains"/>
    <property type="match status" value="1"/>
</dbReference>
<name>A0AAN0XTH0_9VIBR</name>
<dbReference type="Gene3D" id="1.10.260.40">
    <property type="entry name" value="lambda repressor-like DNA-binding domains"/>
    <property type="match status" value="1"/>
</dbReference>
<protein>
    <submittedName>
        <fullName evidence="5">LacI family transcriptional regulator</fullName>
    </submittedName>
</protein>
<dbReference type="NCBIfam" id="NF007075">
    <property type="entry name" value="PRK09526.1"/>
    <property type="match status" value="1"/>
</dbReference>
<reference evidence="5 6" key="1">
    <citation type="submission" date="2016-06" db="EMBL/GenBank/DDBJ databases">
        <title>Adaptive Radiation by Waves of Gene Transfer Leads to Fine-Scale Resource Partitioning in Marine Microbes.</title>
        <authorList>
            <person name="Hehemann J.-H."/>
            <person name="Arevalo P."/>
            <person name="Datta M.S."/>
            <person name="Yu X."/>
            <person name="Corzett C."/>
            <person name="Henschel A."/>
            <person name="Preheim S.P."/>
            <person name="Timberlake S."/>
            <person name="Alm E.J."/>
            <person name="Polz M.F."/>
        </authorList>
    </citation>
    <scope>NUCLEOTIDE SEQUENCE [LARGE SCALE GENOMIC DNA]</scope>
    <source>
        <strain evidence="5 6">FF50</strain>
    </source>
</reference>